<dbReference type="InterPro" id="IPR032438">
    <property type="entry name" value="ERCC3_RAD25_C"/>
</dbReference>
<keyword evidence="7" id="KW-0067">ATP-binding</keyword>
<evidence type="ECO:0000259" key="17">
    <source>
        <dbReference type="PROSITE" id="PS51194"/>
    </source>
</evidence>
<keyword evidence="5" id="KW-0378">Hydrolase</keyword>
<dbReference type="GO" id="GO:0003677">
    <property type="term" value="F:DNA binding"/>
    <property type="evidence" value="ECO:0007669"/>
    <property type="project" value="UniProtKB-KW"/>
</dbReference>
<dbReference type="FunCoup" id="A0A2R5GY32">
    <property type="interactions" value="387"/>
</dbReference>
<dbReference type="SMART" id="SM00487">
    <property type="entry name" value="DEXDc"/>
    <property type="match status" value="1"/>
</dbReference>
<keyword evidence="6 18" id="KW-0347">Helicase</keyword>
<dbReference type="InParanoid" id="A0A2R5GY32"/>
<dbReference type="PROSITE" id="PS51192">
    <property type="entry name" value="HELICASE_ATP_BIND_1"/>
    <property type="match status" value="1"/>
</dbReference>
<dbReference type="GO" id="GO:0043138">
    <property type="term" value="F:3'-5' DNA helicase activity"/>
    <property type="evidence" value="ECO:0007669"/>
    <property type="project" value="UniProtKB-EC"/>
</dbReference>
<feature type="domain" description="Helicase C-terminal" evidence="17">
    <location>
        <begin position="605"/>
        <end position="786"/>
    </location>
</feature>
<feature type="region of interest" description="Disordered" evidence="15">
    <location>
        <begin position="292"/>
        <end position="319"/>
    </location>
</feature>
<evidence type="ECO:0000256" key="5">
    <source>
        <dbReference type="ARBA" id="ARBA00022801"/>
    </source>
</evidence>
<evidence type="ECO:0000256" key="10">
    <source>
        <dbReference type="ARBA" id="ARBA00023235"/>
    </source>
</evidence>
<dbReference type="AlphaFoldDB" id="A0A2R5GY32"/>
<name>A0A2R5GY32_9STRA</name>
<evidence type="ECO:0000256" key="4">
    <source>
        <dbReference type="ARBA" id="ARBA00022763"/>
    </source>
</evidence>
<comment type="catalytic activity">
    <reaction evidence="14">
        <text>ATP + H2O = ADP + phosphate + H(+)</text>
        <dbReference type="Rhea" id="RHEA:13065"/>
        <dbReference type="ChEBI" id="CHEBI:15377"/>
        <dbReference type="ChEBI" id="CHEBI:15378"/>
        <dbReference type="ChEBI" id="CHEBI:30616"/>
        <dbReference type="ChEBI" id="CHEBI:43474"/>
        <dbReference type="ChEBI" id="CHEBI:456216"/>
        <dbReference type="EC" id="5.6.2.4"/>
    </reaction>
</comment>
<keyword evidence="3" id="KW-0547">Nucleotide-binding</keyword>
<dbReference type="InterPro" id="IPR006935">
    <property type="entry name" value="Helicase/UvrB_N"/>
</dbReference>
<dbReference type="Gene3D" id="3.40.50.300">
    <property type="entry name" value="P-loop containing nucleotide triphosphate hydrolases"/>
    <property type="match status" value="2"/>
</dbReference>
<evidence type="ECO:0000256" key="15">
    <source>
        <dbReference type="SAM" id="MobiDB-lite"/>
    </source>
</evidence>
<organism evidence="18 19">
    <name type="scientific">Hondaea fermentalgiana</name>
    <dbReference type="NCBI Taxonomy" id="2315210"/>
    <lineage>
        <taxon>Eukaryota</taxon>
        <taxon>Sar</taxon>
        <taxon>Stramenopiles</taxon>
        <taxon>Bigyra</taxon>
        <taxon>Labyrinthulomycetes</taxon>
        <taxon>Thraustochytrida</taxon>
        <taxon>Thraustochytriidae</taxon>
        <taxon>Hondaea</taxon>
    </lineage>
</organism>
<dbReference type="InterPro" id="IPR001161">
    <property type="entry name" value="XPB/Ssl2"/>
</dbReference>
<gene>
    <name evidence="18" type="ORF">FCC1311_095742</name>
</gene>
<dbReference type="PANTHER" id="PTHR11274:SF0">
    <property type="entry name" value="GENERAL TRANSCRIPTION AND DNA REPAIR FACTOR IIH HELICASE SUBUNIT XPB"/>
    <property type="match status" value="1"/>
</dbReference>
<dbReference type="NCBIfam" id="TIGR00603">
    <property type="entry name" value="rad25"/>
    <property type="match status" value="1"/>
</dbReference>
<evidence type="ECO:0000256" key="7">
    <source>
        <dbReference type="ARBA" id="ARBA00022840"/>
    </source>
</evidence>
<feature type="domain" description="Helicase ATP-binding" evidence="16">
    <location>
        <begin position="386"/>
        <end position="549"/>
    </location>
</feature>
<keyword evidence="11" id="KW-0539">Nucleus</keyword>
<dbReference type="EMBL" id="BEYU01000154">
    <property type="protein sequence ID" value="GBG33351.1"/>
    <property type="molecule type" value="Genomic_DNA"/>
</dbReference>
<evidence type="ECO:0000256" key="3">
    <source>
        <dbReference type="ARBA" id="ARBA00022741"/>
    </source>
</evidence>
<dbReference type="GO" id="GO:0006367">
    <property type="term" value="P:transcription initiation at RNA polymerase II promoter"/>
    <property type="evidence" value="ECO:0007669"/>
    <property type="project" value="InterPro"/>
</dbReference>
<dbReference type="SMART" id="SM00490">
    <property type="entry name" value="HELICc"/>
    <property type="match status" value="1"/>
</dbReference>
<proteinExistence type="inferred from homology"/>
<dbReference type="EC" id="5.6.2.4" evidence="13"/>
<evidence type="ECO:0000256" key="14">
    <source>
        <dbReference type="ARBA" id="ARBA00048988"/>
    </source>
</evidence>
<evidence type="ECO:0000256" key="11">
    <source>
        <dbReference type="ARBA" id="ARBA00023242"/>
    </source>
</evidence>
<comment type="catalytic activity">
    <reaction evidence="12">
        <text>Couples ATP hydrolysis with the unwinding of duplex DNA by translocating in the 3'-5' direction.</text>
        <dbReference type="EC" id="5.6.2.4"/>
    </reaction>
</comment>
<comment type="similarity">
    <text evidence="2">Belongs to the helicase family. RAD25/XPB subfamily.</text>
</comment>
<dbReference type="PANTHER" id="PTHR11274">
    <property type="entry name" value="RAD25/XP-B DNA REPAIR HELICASE"/>
    <property type="match status" value="1"/>
</dbReference>
<dbReference type="Pfam" id="PF13625">
    <property type="entry name" value="Helicase_C_3"/>
    <property type="match status" value="1"/>
</dbReference>
<dbReference type="InterPro" id="IPR014001">
    <property type="entry name" value="Helicase_ATP-bd"/>
</dbReference>
<evidence type="ECO:0000256" key="8">
    <source>
        <dbReference type="ARBA" id="ARBA00023125"/>
    </source>
</evidence>
<evidence type="ECO:0000256" key="12">
    <source>
        <dbReference type="ARBA" id="ARBA00034617"/>
    </source>
</evidence>
<dbReference type="CDD" id="cd18029">
    <property type="entry name" value="DEXHc_XPB"/>
    <property type="match status" value="1"/>
</dbReference>
<keyword evidence="8" id="KW-0238">DNA-binding</keyword>
<dbReference type="GO" id="GO:0000112">
    <property type="term" value="C:nucleotide-excision repair factor 3 complex"/>
    <property type="evidence" value="ECO:0007669"/>
    <property type="project" value="TreeGrafter"/>
</dbReference>
<keyword evidence="10" id="KW-0413">Isomerase</keyword>
<dbReference type="SUPFAM" id="SSF52540">
    <property type="entry name" value="P-loop containing nucleoside triphosphate hydrolases"/>
    <property type="match status" value="2"/>
</dbReference>
<evidence type="ECO:0000256" key="2">
    <source>
        <dbReference type="ARBA" id="ARBA00006637"/>
    </source>
</evidence>
<sequence>MGPKQADLLQAALAEAENVALQENNYLGEDFVTEDYDDKLDKSASAKIADRARKNTSVLASGVDFRKIMQLKEGHESRPIWVAPTGQIYLEASSPYFALATDFLVAIAEPESRPELIHHYKLTPYSLYAAVSVNLDTETILRTLERLSKVPIPPEVDTFVRRCTASHGKAKLVLKRNRLYVESPYPEVLKKLLEIRAIRQAQDQSIDARLRRLEARRMGQDAEGVGPGQSANSVVQSNDVRLLESAAVQEDRAAQATDFEELDKLLERRIENIDDIADDDEEDGGVGANDATAMAANDGGGSGKKRSAAEAGMKDVKSEPSAQRKVLSFEIRPEYIEQVKEAAMMADYPLMEEYDFKRDSRNPDLPINLRASTRVRAYQEKSLAKMFGNGRARSGIIVLPCGAGKTLTGITAACTVKKSCIIFCINSVGVEQWIRSIKMFTTLKDEHIRRFTSLSKDDLHESGATVLVTTYNMMSYSKGRSADGERVMQQVKNTEWGLIIMDEVHVVPAKMFRMALRHVKSHCKLGLTATLVREDGLIDDLNFLIGPKLYEANWQALTEQGFLAKVLCAEVWCPMTPEFFEEYLRPDTPAKRKQLLYVMNPNKFAICQMLLRYHVEKKDKVLVFSDDIPAILRYSTYLRIHHLYGDTTQWERERLLRRFRGGKNMLEGEKEINVLVISQVGDVGIDLPQANVIIQVSSHFGSRRQEAQRLGRILRPKPGEDFNVGWNAFFYTLISMDTSEMYFSNKRQQYLVDQGYTFKVIRNIKEIARASGIPYEELPIEKQREIQRDLRANKVSEALFEKSLEIANRQAAAKSRKAAAGRIAPTNKLMRSVLRKTGRLK</sequence>
<dbReference type="Pfam" id="PF16203">
    <property type="entry name" value="ERCC3_RAD25_C"/>
    <property type="match status" value="1"/>
</dbReference>
<evidence type="ECO:0000256" key="1">
    <source>
        <dbReference type="ARBA" id="ARBA00004123"/>
    </source>
</evidence>
<keyword evidence="4" id="KW-0227">DNA damage</keyword>
<keyword evidence="9" id="KW-0234">DNA repair</keyword>
<dbReference type="InterPro" id="IPR050615">
    <property type="entry name" value="ATP-dep_DNA_Helicase"/>
</dbReference>
<dbReference type="InterPro" id="IPR001650">
    <property type="entry name" value="Helicase_C-like"/>
</dbReference>
<dbReference type="GO" id="GO:0006289">
    <property type="term" value="P:nucleotide-excision repair"/>
    <property type="evidence" value="ECO:0007669"/>
    <property type="project" value="InterPro"/>
</dbReference>
<evidence type="ECO:0000313" key="18">
    <source>
        <dbReference type="EMBL" id="GBG33351.1"/>
    </source>
</evidence>
<dbReference type="CDD" id="cd18789">
    <property type="entry name" value="SF2_C_XPB"/>
    <property type="match status" value="1"/>
</dbReference>
<reference evidence="18 19" key="1">
    <citation type="submission" date="2017-12" db="EMBL/GenBank/DDBJ databases">
        <title>Sequencing, de novo assembly and annotation of complete genome of a new Thraustochytrid species, strain FCC1311.</title>
        <authorList>
            <person name="Sedici K."/>
            <person name="Godart F."/>
            <person name="Aiese Cigliano R."/>
            <person name="Sanseverino W."/>
            <person name="Barakat M."/>
            <person name="Ortet P."/>
            <person name="Marechal E."/>
            <person name="Cagnac O."/>
            <person name="Amato A."/>
        </authorList>
    </citation>
    <scope>NUCLEOTIDE SEQUENCE [LARGE SCALE GENOMIC DNA]</scope>
</reference>
<comment type="subcellular location">
    <subcellularLocation>
        <location evidence="1">Nucleus</location>
    </subcellularLocation>
</comment>
<dbReference type="GO" id="GO:0097550">
    <property type="term" value="C:transcription preinitiation complex"/>
    <property type="evidence" value="ECO:0007669"/>
    <property type="project" value="TreeGrafter"/>
</dbReference>
<evidence type="ECO:0000259" key="16">
    <source>
        <dbReference type="PROSITE" id="PS51192"/>
    </source>
</evidence>
<evidence type="ECO:0000313" key="19">
    <source>
        <dbReference type="Proteomes" id="UP000241890"/>
    </source>
</evidence>
<evidence type="ECO:0000256" key="9">
    <source>
        <dbReference type="ARBA" id="ARBA00023204"/>
    </source>
</evidence>
<dbReference type="Pfam" id="PF04851">
    <property type="entry name" value="ResIII"/>
    <property type="match status" value="1"/>
</dbReference>
<protein>
    <recommendedName>
        <fullName evidence="13">DNA 3'-5' helicase</fullName>
        <ecNumber evidence="13">5.6.2.4</ecNumber>
    </recommendedName>
</protein>
<dbReference type="GO" id="GO:0016787">
    <property type="term" value="F:hydrolase activity"/>
    <property type="evidence" value="ECO:0007669"/>
    <property type="project" value="UniProtKB-KW"/>
</dbReference>
<dbReference type="GO" id="GO:0005524">
    <property type="term" value="F:ATP binding"/>
    <property type="evidence" value="ECO:0007669"/>
    <property type="project" value="UniProtKB-KW"/>
</dbReference>
<evidence type="ECO:0000256" key="6">
    <source>
        <dbReference type="ARBA" id="ARBA00022806"/>
    </source>
</evidence>
<dbReference type="OrthoDB" id="10262986at2759"/>
<dbReference type="InterPro" id="IPR027417">
    <property type="entry name" value="P-loop_NTPase"/>
</dbReference>
<comment type="caution">
    <text evidence="18">The sequence shown here is derived from an EMBL/GenBank/DDBJ whole genome shotgun (WGS) entry which is preliminary data.</text>
</comment>
<dbReference type="FunFam" id="3.40.50.300:FF:000077">
    <property type="entry name" value="Probable DNA repair helicase RAD25"/>
    <property type="match status" value="1"/>
</dbReference>
<dbReference type="Proteomes" id="UP000241890">
    <property type="component" value="Unassembled WGS sequence"/>
</dbReference>
<dbReference type="PROSITE" id="PS51194">
    <property type="entry name" value="HELICASE_CTER"/>
    <property type="match status" value="1"/>
</dbReference>
<dbReference type="InterPro" id="IPR032830">
    <property type="entry name" value="XPB/Ssl2_N"/>
</dbReference>
<keyword evidence="19" id="KW-1185">Reference proteome</keyword>
<evidence type="ECO:0000256" key="13">
    <source>
        <dbReference type="ARBA" id="ARBA00034808"/>
    </source>
</evidence>
<accession>A0A2R5GY32</accession>
<dbReference type="GO" id="GO:0005675">
    <property type="term" value="C:transcription factor TFIIH holo complex"/>
    <property type="evidence" value="ECO:0007669"/>
    <property type="project" value="TreeGrafter"/>
</dbReference>